<protein>
    <submittedName>
        <fullName evidence="1">NADH dehydrogenase subunit 4L</fullName>
    </submittedName>
</protein>
<accession>A0A806H3Q5</accession>
<evidence type="ECO:0000313" key="1">
    <source>
        <dbReference type="EMBL" id="AFJ54189.1"/>
    </source>
</evidence>
<dbReference type="RefSeq" id="YP_010258317.1">
    <property type="nucleotide sequence ID" value="NC_060483.1"/>
</dbReference>
<gene>
    <name evidence="1" type="primary">ND4L</name>
</gene>
<dbReference type="EMBL" id="JQ824371">
    <property type="protein sequence ID" value="AFJ54189.1"/>
    <property type="molecule type" value="Genomic_DNA"/>
</dbReference>
<dbReference type="AlphaFoldDB" id="A0A806H3Q5"/>
<organism evidence="1">
    <name type="scientific">Pomphorhynchus bulbocolli</name>
    <dbReference type="NCBI Taxonomy" id="317556"/>
    <lineage>
        <taxon>Eukaryota</taxon>
        <taxon>Metazoa</taxon>
        <taxon>Spiralia</taxon>
        <taxon>Lophotrochozoa</taxon>
        <taxon>Acanthocephala</taxon>
        <taxon>Palaeacanthocephala</taxon>
        <taxon>Echinorhynchida</taxon>
        <taxon>Pomphorhynchidae</taxon>
        <taxon>Pomphorhynchus</taxon>
    </lineage>
</organism>
<sequence>MSFSFSFSGFGFEVGEVVGGLCVIMHIFFSKCVSYGGYVLGFRADYNSGGDGLRFVCYSGLKGLCTGITSVWGAAGVSRFIS</sequence>
<dbReference type="GeneID" id="70603597"/>
<reference evidence="1" key="1">
    <citation type="submission" date="2012-03" db="EMBL/GenBank/DDBJ databases">
        <title>The complete mitochondrial genome sequence of Pomphorhynchus bulbocolli (Acanthocephala: Palaeacanthocephala).</title>
        <authorList>
            <person name="Pan T."/>
            <person name="Nie P."/>
        </authorList>
    </citation>
    <scope>NUCLEOTIDE SEQUENCE</scope>
</reference>
<dbReference type="CTD" id="4539"/>
<name>A0A806H3Q5_9BILA</name>
<keyword evidence="1" id="KW-0496">Mitochondrion</keyword>
<geneLocation type="mitochondrion" evidence="1"/>
<proteinExistence type="predicted"/>